<dbReference type="PANTHER" id="PTHR38011">
    <property type="entry name" value="DIHYDROFOLATE REDUCTASE FAMILY PROTEIN (AFU_ORTHOLOGUE AFUA_8G06820)"/>
    <property type="match status" value="1"/>
</dbReference>
<dbReference type="InterPro" id="IPR024072">
    <property type="entry name" value="DHFR-like_dom_sf"/>
</dbReference>
<dbReference type="Pfam" id="PF01872">
    <property type="entry name" value="RibD_C"/>
    <property type="match status" value="1"/>
</dbReference>
<accession>A0A6M7TI57</accession>
<keyword evidence="2" id="KW-1185">Reference proteome</keyword>
<proteinExistence type="predicted"/>
<reference evidence="1 2" key="1">
    <citation type="submission" date="2018-09" db="EMBL/GenBank/DDBJ databases">
        <title>Mesorhizobium carmichaelinearum sp. nov. isolated from Carmichaelinea spp. root nodules in New Zealand.</title>
        <authorList>
            <person name="De Meyer S.E."/>
        </authorList>
    </citation>
    <scope>NUCLEOTIDE SEQUENCE [LARGE SCALE GENOMIC DNA]</scope>
    <source>
        <strain evidence="1 2">LMG 28313</strain>
    </source>
</reference>
<sequence>MAKIVYSMLTSLDGYIARSDEDIALPVPETELHQHFNDMMRRASVVLAGRRMYETMRFWDSPDRETGATEVERDFARAWRETPKIVLSTTLRQVGPNARLVNGDAETAVRSLKSETDGLVILGGADLAAGLARAGLIDEYRLYMHPVVLGGGKPYFQSGLSLTLKPLGTESLPQDVTLMRYAPANQAA</sequence>
<protein>
    <submittedName>
        <fullName evidence="1">Dihydrofolate reductase</fullName>
    </submittedName>
</protein>
<dbReference type="InterPro" id="IPR002734">
    <property type="entry name" value="RibDG_C"/>
</dbReference>
<dbReference type="SUPFAM" id="SSF53597">
    <property type="entry name" value="Dihydrofolate reductase-like"/>
    <property type="match status" value="1"/>
</dbReference>
<dbReference type="PANTHER" id="PTHR38011:SF11">
    <property type="entry name" value="2,5-DIAMINO-6-RIBOSYLAMINO-4(3H)-PYRIMIDINONE 5'-PHOSPHATE REDUCTASE"/>
    <property type="match status" value="1"/>
</dbReference>
<gene>
    <name evidence="1" type="ORF">D3242_07025</name>
</gene>
<evidence type="ECO:0000313" key="1">
    <source>
        <dbReference type="EMBL" id="RJT37048.1"/>
    </source>
</evidence>
<comment type="caution">
    <text evidence="1">The sequence shown here is derived from an EMBL/GenBank/DDBJ whole genome shotgun (WGS) entry which is preliminary data.</text>
</comment>
<dbReference type="Proteomes" id="UP000275530">
    <property type="component" value="Unassembled WGS sequence"/>
</dbReference>
<dbReference type="Gene3D" id="3.40.430.10">
    <property type="entry name" value="Dihydrofolate Reductase, subunit A"/>
    <property type="match status" value="1"/>
</dbReference>
<dbReference type="GO" id="GO:0008703">
    <property type="term" value="F:5-amino-6-(5-phosphoribosylamino)uracil reductase activity"/>
    <property type="evidence" value="ECO:0007669"/>
    <property type="project" value="InterPro"/>
</dbReference>
<dbReference type="InterPro" id="IPR050765">
    <property type="entry name" value="Riboflavin_Biosynth_HTPR"/>
</dbReference>
<evidence type="ECO:0000313" key="2">
    <source>
        <dbReference type="Proteomes" id="UP000275530"/>
    </source>
</evidence>
<name>A0A6M7TI57_9HYPH</name>
<dbReference type="EMBL" id="QZXA01000002">
    <property type="protein sequence ID" value="RJT37048.1"/>
    <property type="molecule type" value="Genomic_DNA"/>
</dbReference>
<dbReference type="AlphaFoldDB" id="A0A6M7TI57"/>
<organism evidence="1 2">
    <name type="scientific">Mesorhizobium jarvisii</name>
    <dbReference type="NCBI Taxonomy" id="1777867"/>
    <lineage>
        <taxon>Bacteria</taxon>
        <taxon>Pseudomonadati</taxon>
        <taxon>Pseudomonadota</taxon>
        <taxon>Alphaproteobacteria</taxon>
        <taxon>Hyphomicrobiales</taxon>
        <taxon>Phyllobacteriaceae</taxon>
        <taxon>Mesorhizobium</taxon>
    </lineage>
</organism>
<dbReference type="RefSeq" id="WP_064984211.1">
    <property type="nucleotide sequence ID" value="NZ_CP033507.1"/>
</dbReference>
<dbReference type="GO" id="GO:0009231">
    <property type="term" value="P:riboflavin biosynthetic process"/>
    <property type="evidence" value="ECO:0007669"/>
    <property type="project" value="InterPro"/>
</dbReference>